<evidence type="ECO:0000256" key="6">
    <source>
        <dbReference type="ARBA" id="ARBA00023136"/>
    </source>
</evidence>
<evidence type="ECO:0000256" key="2">
    <source>
        <dbReference type="ARBA" id="ARBA00022475"/>
    </source>
</evidence>
<dbReference type="AlphaFoldDB" id="A0A4D6Y3W4"/>
<dbReference type="InterPro" id="IPR000297">
    <property type="entry name" value="PPIase_PpiC"/>
</dbReference>
<evidence type="ECO:0000259" key="13">
    <source>
        <dbReference type="PROSITE" id="PS50198"/>
    </source>
</evidence>
<name>A0A4D6Y3W4_9GAMM</name>
<dbReference type="EMBL" id="CP034864">
    <property type="protein sequence ID" value="QCI23987.1"/>
    <property type="molecule type" value="Genomic_DNA"/>
</dbReference>
<dbReference type="InterPro" id="IPR046357">
    <property type="entry name" value="PPIase_dom_sf"/>
</dbReference>
<dbReference type="PROSITE" id="PS50198">
    <property type="entry name" value="PPIC_PPIASE_2"/>
    <property type="match status" value="1"/>
</dbReference>
<comment type="subcellular location">
    <subcellularLocation>
        <location evidence="1">Cell inner membrane</location>
        <topology evidence="1">Single-pass type II membrane protein</topology>
        <orientation evidence="1">Periplasmic side</orientation>
    </subcellularLocation>
</comment>
<keyword evidence="4 12" id="KW-0812">Transmembrane</keyword>
<dbReference type="RefSeq" id="WP_158362897.1">
    <property type="nucleotide sequence ID" value="NZ_CP034864.1"/>
</dbReference>
<dbReference type="GO" id="GO:0005886">
    <property type="term" value="C:plasma membrane"/>
    <property type="evidence" value="ECO:0007669"/>
    <property type="project" value="UniProtKB-SubCell"/>
</dbReference>
<keyword evidence="5 12" id="KW-1133">Transmembrane helix</keyword>
<dbReference type="SUPFAM" id="SSF54534">
    <property type="entry name" value="FKBP-like"/>
    <property type="match status" value="1"/>
</dbReference>
<dbReference type="Pfam" id="PF13624">
    <property type="entry name" value="SurA_N_3"/>
    <property type="match status" value="1"/>
</dbReference>
<dbReference type="OrthoDB" id="9812372at2"/>
<dbReference type="GO" id="GO:0003755">
    <property type="term" value="F:peptidyl-prolyl cis-trans isomerase activity"/>
    <property type="evidence" value="ECO:0007669"/>
    <property type="project" value="UniProtKB-KW"/>
</dbReference>
<evidence type="ECO:0000256" key="11">
    <source>
        <dbReference type="PROSITE-ProRule" id="PRU00278"/>
    </source>
</evidence>
<dbReference type="InterPro" id="IPR027304">
    <property type="entry name" value="Trigger_fact/SurA_dom_sf"/>
</dbReference>
<dbReference type="SUPFAM" id="SSF109998">
    <property type="entry name" value="Triger factor/SurA peptide-binding domain-like"/>
    <property type="match status" value="1"/>
</dbReference>
<evidence type="ECO:0000256" key="9">
    <source>
        <dbReference type="ARBA" id="ARBA00040743"/>
    </source>
</evidence>
<accession>A0A4D6Y3W4</accession>
<evidence type="ECO:0000256" key="7">
    <source>
        <dbReference type="ARBA" id="ARBA00023186"/>
    </source>
</evidence>
<keyword evidence="3" id="KW-0997">Cell inner membrane</keyword>
<protein>
    <recommendedName>
        <fullName evidence="9">Periplasmic chaperone PpiD</fullName>
    </recommendedName>
    <alternativeName>
        <fullName evidence="10">Periplasmic folding chaperone</fullName>
    </alternativeName>
</protein>
<feature type="domain" description="PpiC" evidence="13">
    <location>
        <begin position="266"/>
        <end position="356"/>
    </location>
</feature>
<evidence type="ECO:0000256" key="3">
    <source>
        <dbReference type="ARBA" id="ARBA00022519"/>
    </source>
</evidence>
<dbReference type="Pfam" id="PF13145">
    <property type="entry name" value="Rotamase_2"/>
    <property type="match status" value="1"/>
</dbReference>
<keyword evidence="7" id="KW-0143">Chaperone</keyword>
<keyword evidence="11 14" id="KW-0413">Isomerase</keyword>
<dbReference type="Proteomes" id="UP000298745">
    <property type="component" value="Chromosome"/>
</dbReference>
<keyword evidence="11" id="KW-0697">Rotamase</keyword>
<dbReference type="Gene3D" id="3.10.50.40">
    <property type="match status" value="1"/>
</dbReference>
<evidence type="ECO:0000313" key="15">
    <source>
        <dbReference type="Proteomes" id="UP000298745"/>
    </source>
</evidence>
<evidence type="ECO:0000256" key="1">
    <source>
        <dbReference type="ARBA" id="ARBA00004382"/>
    </source>
</evidence>
<feature type="transmembrane region" description="Helical" evidence="12">
    <location>
        <begin position="12"/>
        <end position="34"/>
    </location>
</feature>
<dbReference type="PANTHER" id="PTHR47529">
    <property type="entry name" value="PEPTIDYL-PROLYL CIS-TRANS ISOMERASE D"/>
    <property type="match status" value="1"/>
</dbReference>
<evidence type="ECO:0000256" key="4">
    <source>
        <dbReference type="ARBA" id="ARBA00022692"/>
    </source>
</evidence>
<keyword evidence="2" id="KW-1003">Cell membrane</keyword>
<sequence length="631" mass="74978">MKKYFLSRSNRIMVKCILGIIIFSLIFSTMHGYINYNSEKYIATVNGEKISLNTFKKMYFLEQEKQKKILGKNFFKIYNNKNFIKKTYDHVIIQLVNNILLEQYAKKIKLQTNDSEIKQIILNSPLFQKNKIFNKEQYFNYLASINLTNDEYINIIKTKINTENLINTIIHSSFVLKNEQNNIIKLLSQKRVIKKSTITINPIIHQQKVSKIEAQNYFYKNRNNFYIPEKFKIHFVKLHLNQFKSSCNNKEINDFYFKNIQQYFTKEKKRYSIIQTKSKKEALLILSELSNKPENFSKIAKTKSIDPISSQKGGDIGWMSSEIIPNEIKIANLQKKNQISDVIPFHNEFLIVKLNDISPPRQKNIQEVSNIITKKIQYKKSLNLYNTFINQISSIIKNDPKKVEDILKKNNLLIKETNWFDQNSIPKDLNYDILKKVIFQEKLLQKNHALKPYFNFIVLNKNTSFLIKLINFQNKKKQVFQQVQNNIIKKLKIIKAIQYTKQKVENIIRELNEGKNNLFQKSHLYFSKPEIISRYDHDPITSIIFSLPQPKDGKKKYASYQDQNKNFVIVSLEKTYNTKFSPEEKNMILEYLEKNNIQVIFDSILKDLREKSIITYNRTEYDEYFIKNNSR</sequence>
<dbReference type="Gene3D" id="1.10.4030.10">
    <property type="entry name" value="Porin chaperone SurA, peptide-binding domain"/>
    <property type="match status" value="1"/>
</dbReference>
<evidence type="ECO:0000256" key="12">
    <source>
        <dbReference type="SAM" id="Phobius"/>
    </source>
</evidence>
<evidence type="ECO:0000256" key="8">
    <source>
        <dbReference type="ARBA" id="ARBA00038408"/>
    </source>
</evidence>
<keyword evidence="6 12" id="KW-0472">Membrane</keyword>
<dbReference type="PANTHER" id="PTHR47529:SF1">
    <property type="entry name" value="PERIPLASMIC CHAPERONE PPID"/>
    <property type="match status" value="1"/>
</dbReference>
<proteinExistence type="inferred from homology"/>
<reference evidence="14 15" key="1">
    <citation type="submission" date="2018-12" db="EMBL/GenBank/DDBJ databases">
        <authorList>
            <person name="Chong R.A."/>
        </authorList>
    </citation>
    <scope>NUCLEOTIDE SEQUENCE [LARGE SCALE GENOMIC DNA]</scope>
    <source>
        <strain evidence="14 15">Msa</strain>
    </source>
</reference>
<organism evidence="14 15">
    <name type="scientific">Buchnera aphidicola</name>
    <name type="common">Macrosiphoniella sanborni</name>
    <dbReference type="NCBI Taxonomy" id="1241865"/>
    <lineage>
        <taxon>Bacteria</taxon>
        <taxon>Pseudomonadati</taxon>
        <taxon>Pseudomonadota</taxon>
        <taxon>Gammaproteobacteria</taxon>
        <taxon>Enterobacterales</taxon>
        <taxon>Erwiniaceae</taxon>
        <taxon>Buchnera</taxon>
    </lineage>
</organism>
<evidence type="ECO:0000256" key="5">
    <source>
        <dbReference type="ARBA" id="ARBA00022989"/>
    </source>
</evidence>
<evidence type="ECO:0000256" key="10">
    <source>
        <dbReference type="ARBA" id="ARBA00042775"/>
    </source>
</evidence>
<dbReference type="InterPro" id="IPR052029">
    <property type="entry name" value="PpiD_chaperone"/>
</dbReference>
<reference evidence="14 15" key="2">
    <citation type="submission" date="2019-05" db="EMBL/GenBank/DDBJ databases">
        <title>Genome evolution of the obligate endosymbiont Buchnera aphidicola.</title>
        <authorList>
            <person name="Moran N.A."/>
        </authorList>
    </citation>
    <scope>NUCLEOTIDE SEQUENCE [LARGE SCALE GENOMIC DNA]</scope>
    <source>
        <strain evidence="14 15">Msa</strain>
    </source>
</reference>
<gene>
    <name evidence="14" type="ORF">D9V74_02255</name>
</gene>
<evidence type="ECO:0000313" key="14">
    <source>
        <dbReference type="EMBL" id="QCI23987.1"/>
    </source>
</evidence>
<comment type="similarity">
    <text evidence="8">Belongs to the PpiD chaperone family.</text>
</comment>